<comment type="caution">
    <text evidence="2">The sequence shown here is derived from an EMBL/GenBank/DDBJ whole genome shotgun (WGS) entry which is preliminary data.</text>
</comment>
<feature type="compositionally biased region" description="Gly residues" evidence="1">
    <location>
        <begin position="146"/>
        <end position="157"/>
    </location>
</feature>
<name>A0A2K1DXJ4_9FLAO</name>
<evidence type="ECO:0000313" key="2">
    <source>
        <dbReference type="EMBL" id="PNQ72754.1"/>
    </source>
</evidence>
<feature type="region of interest" description="Disordered" evidence="1">
    <location>
        <begin position="145"/>
        <end position="172"/>
    </location>
</feature>
<protein>
    <submittedName>
        <fullName evidence="2">Uncharacterized protein</fullName>
    </submittedName>
</protein>
<dbReference type="EMBL" id="POWF01000006">
    <property type="protein sequence ID" value="PNQ72754.1"/>
    <property type="molecule type" value="Genomic_DNA"/>
</dbReference>
<dbReference type="Proteomes" id="UP000236641">
    <property type="component" value="Unassembled WGS sequence"/>
</dbReference>
<gene>
    <name evidence="2" type="ORF">C1T31_09570</name>
</gene>
<keyword evidence="3" id="KW-1185">Reference proteome</keyword>
<evidence type="ECO:0000313" key="3">
    <source>
        <dbReference type="Proteomes" id="UP000236641"/>
    </source>
</evidence>
<sequence>MKKLSLLVIGALIGALATYYLCPSCAGTTEMAAAPIVKPSGVITSSQAKVLSSAYNVRYNLVSDSIFGGPNLDNRSSWYSLVDMNNYLRYADSQATALGYDMDGIRIYLGAHPDGKTPGYTTMFMVPTGSESLSEGNSSFLNFKRVGGGDIPGGDGLDNGDPGDPPSANYPN</sequence>
<dbReference type="AlphaFoldDB" id="A0A2K1DXJ4"/>
<proteinExistence type="predicted"/>
<dbReference type="OrthoDB" id="1440507at2"/>
<dbReference type="RefSeq" id="WP_103052281.1">
    <property type="nucleotide sequence ID" value="NZ_POWF01000006.1"/>
</dbReference>
<organism evidence="2 3">
    <name type="scientific">Hanstruepera neustonica</name>
    <dbReference type="NCBI Taxonomy" id="1445657"/>
    <lineage>
        <taxon>Bacteria</taxon>
        <taxon>Pseudomonadati</taxon>
        <taxon>Bacteroidota</taxon>
        <taxon>Flavobacteriia</taxon>
        <taxon>Flavobacteriales</taxon>
        <taxon>Flavobacteriaceae</taxon>
        <taxon>Hanstruepera</taxon>
    </lineage>
</organism>
<evidence type="ECO:0000256" key="1">
    <source>
        <dbReference type="SAM" id="MobiDB-lite"/>
    </source>
</evidence>
<accession>A0A2K1DXJ4</accession>
<reference evidence="2 3" key="1">
    <citation type="submission" date="2018-01" db="EMBL/GenBank/DDBJ databases">
        <title>The draft genome of Hanstruepera neustonica JCM19743.</title>
        <authorList>
            <person name="He R.-H."/>
            <person name="Du Z.-J."/>
        </authorList>
    </citation>
    <scope>NUCLEOTIDE SEQUENCE [LARGE SCALE GENOMIC DNA]</scope>
    <source>
        <strain evidence="2 3">JCM19743</strain>
    </source>
</reference>